<evidence type="ECO:0000313" key="1">
    <source>
        <dbReference type="EMBL" id="QHU12170.1"/>
    </source>
</evidence>
<accession>A0A6C0K5U7</accession>
<reference evidence="1" key="1">
    <citation type="journal article" date="2020" name="Nature">
        <title>Giant virus diversity and host interactions through global metagenomics.</title>
        <authorList>
            <person name="Schulz F."/>
            <person name="Roux S."/>
            <person name="Paez-Espino D."/>
            <person name="Jungbluth S."/>
            <person name="Walsh D.A."/>
            <person name="Denef V.J."/>
            <person name="McMahon K.D."/>
            <person name="Konstantinidis K.T."/>
            <person name="Eloe-Fadrosh E.A."/>
            <person name="Kyrpides N.C."/>
            <person name="Woyke T."/>
        </authorList>
    </citation>
    <scope>NUCLEOTIDE SEQUENCE</scope>
    <source>
        <strain evidence="1">GVMAG-S-1101171-110</strain>
    </source>
</reference>
<name>A0A6C0K5U7_9ZZZZ</name>
<sequence>MESSKSPVVVPGKSTIQLKPNKISDLRNLHKRHVHSVLPVTAQAILKPECAAVPKL</sequence>
<organism evidence="1">
    <name type="scientific">viral metagenome</name>
    <dbReference type="NCBI Taxonomy" id="1070528"/>
    <lineage>
        <taxon>unclassified sequences</taxon>
        <taxon>metagenomes</taxon>
        <taxon>organismal metagenomes</taxon>
    </lineage>
</organism>
<proteinExistence type="predicted"/>
<dbReference type="EMBL" id="MN740798">
    <property type="protein sequence ID" value="QHU12170.1"/>
    <property type="molecule type" value="Genomic_DNA"/>
</dbReference>
<dbReference type="AlphaFoldDB" id="A0A6C0K5U7"/>
<protein>
    <submittedName>
        <fullName evidence="1">Uncharacterized protein</fullName>
    </submittedName>
</protein>